<feature type="region of interest" description="Disordered" evidence="1">
    <location>
        <begin position="649"/>
        <end position="717"/>
    </location>
</feature>
<organism evidence="3 4">
    <name type="scientific">Hominilimicola fabiformis</name>
    <dbReference type="NCBI Taxonomy" id="2885356"/>
    <lineage>
        <taxon>Bacteria</taxon>
        <taxon>Bacillati</taxon>
        <taxon>Bacillota</taxon>
        <taxon>Clostridia</taxon>
        <taxon>Eubacteriales</taxon>
        <taxon>Oscillospiraceae</taxon>
        <taxon>Hominilimicola</taxon>
    </lineage>
</organism>
<gene>
    <name evidence="3" type="ORF">LKE05_08555</name>
</gene>
<proteinExistence type="predicted"/>
<evidence type="ECO:0000256" key="1">
    <source>
        <dbReference type="SAM" id="MobiDB-lite"/>
    </source>
</evidence>
<evidence type="ECO:0000313" key="3">
    <source>
        <dbReference type="EMBL" id="MCC2210836.1"/>
    </source>
</evidence>
<dbReference type="RefSeq" id="WP_308456547.1">
    <property type="nucleotide sequence ID" value="NZ_JAJEQM010000011.1"/>
</dbReference>
<evidence type="ECO:0000256" key="2">
    <source>
        <dbReference type="SAM" id="SignalP"/>
    </source>
</evidence>
<feature type="chain" id="PRO_5042068499" evidence="2">
    <location>
        <begin position="22"/>
        <end position="1540"/>
    </location>
</feature>
<name>A0AAE3DZQ8_9FIRM</name>
<reference evidence="3 4" key="1">
    <citation type="submission" date="2021-10" db="EMBL/GenBank/DDBJ databases">
        <title>Anaerobic single-cell dispensing facilitates the cultivation of human gut bacteria.</title>
        <authorList>
            <person name="Afrizal A."/>
        </authorList>
    </citation>
    <scope>NUCLEOTIDE SEQUENCE [LARGE SCALE GENOMIC DNA]</scope>
    <source>
        <strain evidence="3 4">CLA-AA-H232</strain>
    </source>
</reference>
<accession>A0AAE3DZQ8</accession>
<keyword evidence="2" id="KW-0732">Signal</keyword>
<dbReference type="SUPFAM" id="SSF49478">
    <property type="entry name" value="Cna protein B-type domain"/>
    <property type="match status" value="1"/>
</dbReference>
<protein>
    <submittedName>
        <fullName evidence="3">Uncharacterized protein</fullName>
    </submittedName>
</protein>
<keyword evidence="4" id="KW-1185">Reference proteome</keyword>
<dbReference type="Proteomes" id="UP001198242">
    <property type="component" value="Unassembled WGS sequence"/>
</dbReference>
<evidence type="ECO:0000313" key="4">
    <source>
        <dbReference type="Proteomes" id="UP001198242"/>
    </source>
</evidence>
<feature type="signal peptide" evidence="2">
    <location>
        <begin position="1"/>
        <end position="21"/>
    </location>
</feature>
<comment type="caution">
    <text evidence="3">The sequence shown here is derived from an EMBL/GenBank/DDBJ whole genome shotgun (WGS) entry which is preliminary data.</text>
</comment>
<sequence>MKSKKLISLLCAAAMSASAFAGLTVTASAATPVYTFDGSDITGFSGNGTLAQVSDDKGEYFSIKANGSSTYSATLTLPADAQLTSADGYTIEYDARLHKSNGMGRYGRYTQVAFIDSSNAAKDSRDYGPYGALFSGGNSSTETGQGYTAGVASSLSARYQLDGTIVNDPGTETLAADNTSVTGIADDMWVRVQTYVKGDVAKVTVIDVNNNKIVDGVDYINSATKLDTIYVTAGRGDDSVTGPGEVCLDNIKIYSGEAETLTTDGLRGVVAAATPIPEPETVSGSAQTLAAPASVTDAYTADFNNATVGTVASIETEDQDAKTVVDGMKVKVGSRSTGADTKTYAAIAKVATGDNALKLAANQFSTNGRGPVVTLDDTKEISSGETAIMGFTTYLSAAKGTDEGGLPRLFLIDNTTNIDGNGCARDILAVITTEDASGYTNGDTPIGIQVTEGWHTVVVAVSEGTYRVFIDGKYKDGEGKLSPAVKGTKVGSGSTSAQVTHLPSFAVENTKSDSGTAYSKALIDNVVAYKITDTLDAKYLPTETAAPTPAPIPAKVTMSVDENANTVTLTSDKDTDAVLVQASYRTDNTLDSVKKVVNVALTAGTAYTVPATDLDAFTTNDKIMVWDSLKTMTPLASAYTIKNGAAQATAKPAPTAEPTEAPAETVAPTTEPTEAPAETGAPTVEPTEAPAETGAPTVEPTEAPAETAAPTDTPAPTATAVPTYAVSGTVDAGVKSVTLTDKAEAENTITGTIEDTAVTFTGVKAGTYTVSAVAKDDYKDLTVTPQEITVSGNLEGVFTVTTTAKVKSAVTTAVTGGTATVTGATDLTSVAEGTELTITAKTPALGYLAADPTITVTKTDDAETTVTVAEGKFTMPTYPVTVTVAYAADPTMKVFDAEASTWVKADDTTAHGSDELLKLGQWAKGKDGTLSTNETTLLRYAGLSDVDKDRVVSANLNFDVASTSYDANQKRWVDSYFFIGALSSNDWDASTAVYTDYQSIRNDSLTDTKVWTGTKDATTASTEAHGAFVTANVPVTSLVKSATTDKLSLELAVGTARTQVVKKAPKLVLTIGQAVTFNVASGETKVEKATVEIKNGDAVVATETTDTDGVAKVALPSGDYTYTVTSADYAIKTGSIKVADSAVAENVAVVANEAKKVEITSPENNIVVVGSPITFTATVKDQDGRVMTGKTVNWTVVDTPANIAVENGVVSVTNGVIGGKYKVQATIADTEISATADFEVVAKSKGTLKAIYTTGDETTGVVETVDVYTEDDNKFEADEVTVPESYLSERVVTNSDTGLYDVYSYVSGGTDKITLAAGENKVVIVVKKDASYNVYEKFEDEKPLFKADSRITVKIEDDATLNSKVVGFTCAGNAGNGYSFAHYALPDTVTKDIVTFDFDYYNTNGGRAILSIGDATTRGTTGGSTKVTYNSTGAIFNLGSNKTNALVQGDSSKAIGDYTNKWMHVNVVVNQSTKKVSYTITNKADGAEIAKATDVAFVDATTENLKATQIDIFGYINNSHCAMLDNIKVTESDATTSATE</sequence>
<dbReference type="EMBL" id="JAJEQM010000011">
    <property type="protein sequence ID" value="MCC2210836.1"/>
    <property type="molecule type" value="Genomic_DNA"/>
</dbReference>